<dbReference type="SUPFAM" id="SSF47781">
    <property type="entry name" value="RuvA domain 2-like"/>
    <property type="match status" value="1"/>
</dbReference>
<dbReference type="PANTHER" id="PTHR43788">
    <property type="entry name" value="DNA2/NAM7 HELICASE FAMILY MEMBER"/>
    <property type="match status" value="1"/>
</dbReference>
<feature type="domain" description="AAA+ ATPase" evidence="4">
    <location>
        <begin position="343"/>
        <end position="558"/>
    </location>
</feature>
<comment type="catalytic activity">
    <reaction evidence="3">
        <text>ATP + H2O = ADP + phosphate + H(+)</text>
        <dbReference type="Rhea" id="RHEA:13065"/>
        <dbReference type="ChEBI" id="CHEBI:15377"/>
        <dbReference type="ChEBI" id="CHEBI:15378"/>
        <dbReference type="ChEBI" id="CHEBI:30616"/>
        <dbReference type="ChEBI" id="CHEBI:43474"/>
        <dbReference type="ChEBI" id="CHEBI:456216"/>
        <dbReference type="EC" id="5.6.2.3"/>
    </reaction>
</comment>
<dbReference type="OrthoDB" id="9803432at2"/>
<gene>
    <name evidence="3" type="primary">recD2</name>
    <name evidence="5" type="ORF">F9B85_00150</name>
</gene>
<dbReference type="GO" id="GO:0016787">
    <property type="term" value="F:hydrolase activity"/>
    <property type="evidence" value="ECO:0007669"/>
    <property type="project" value="UniProtKB-KW"/>
</dbReference>
<sequence length="735" mass="83634">MHCHKRRSTTLEQIEGKLVRTLFQEETYTVVLFKNKKSTITVVGHFLSPQIGLTYALEGEWVEHPKFGKQFRLASYKVVPPTTAKEMEKFLTSSVLKGIGRKITKKLVKAFGSDAIKILREEPDKLKDLPDLSEEDINEIMEAYHDFDYGENLFVSLTQYGLESELVYKIFRHYGRTSLAVIEDNPYSLCLDIREINFEKADRIASQLGFPHNDSKRMEGAMLFSLLLSRDEGHVFLPTSTLVNRAIEVLHSSSYYIDIAKEQDISEQLLKTIQDGKINYYCDGCYLPDLFWAEQEVVEHLYQIKANNKLWQVKVEKVIKTMEEDFGITYAPEQKEAFYALAHKGVTVITGGPGTGKTTIVKGLIALVNRATPNGKITLCAPTGRAAKRLAETTGQPAFTIHKVLGLTGREKEYSSYDIEVLEADVIIVDEVSMVDILMMATLLRSLKKGVKLVLVGDKDQLPSVGPGQVLKDIIAQSMGEIIRLQHVFRQEDTSEIVLNAHLINEGQFPDISSKKDFIFIQRSRLQASRDALIETVHRAIERAGYTLDDIQVLSPMRYTDVGVWNLNKALQELLNPLEVGQREVKAGFYNLRSGDKVMQLKNNYEKEVFNGDVGFITEILLRSDEETDEDTIIVQFDDTISYPRSEWDQLTLAYTTTVHKAQGSEYPIVIMPLTFQHRRMLRRNLLYTAVTRAREKVILIGEQEALAYAVQNNIDSTRFSAMTKRWQENVSKEE</sequence>
<dbReference type="Gene3D" id="1.10.10.2220">
    <property type="match status" value="1"/>
</dbReference>
<keyword evidence="3" id="KW-0413">Isomerase</keyword>
<dbReference type="Pfam" id="PF14490">
    <property type="entry name" value="HHH_RecD2"/>
    <property type="match status" value="1"/>
</dbReference>
<keyword evidence="1 3" id="KW-0547">Nucleotide-binding</keyword>
<dbReference type="InterPro" id="IPR050534">
    <property type="entry name" value="Coronavir_polyprotein_1ab"/>
</dbReference>
<dbReference type="SUPFAM" id="SSF52540">
    <property type="entry name" value="P-loop containing nucleoside triphosphate hydrolases"/>
    <property type="match status" value="1"/>
</dbReference>
<keyword evidence="6" id="KW-1185">Reference proteome</keyword>
<dbReference type="PANTHER" id="PTHR43788:SF6">
    <property type="entry name" value="DNA HELICASE B"/>
    <property type="match status" value="1"/>
</dbReference>
<evidence type="ECO:0000313" key="6">
    <source>
        <dbReference type="Proteomes" id="UP000468766"/>
    </source>
</evidence>
<dbReference type="InterPro" id="IPR041451">
    <property type="entry name" value="RecD2_SH13"/>
</dbReference>
<dbReference type="Gene3D" id="2.30.30.940">
    <property type="match status" value="1"/>
</dbReference>
<comment type="similarity">
    <text evidence="3">Belongs to the RecD family. RecD2 subfamily.</text>
</comment>
<dbReference type="SMART" id="SM00382">
    <property type="entry name" value="AAA"/>
    <property type="match status" value="1"/>
</dbReference>
<dbReference type="Pfam" id="PF13604">
    <property type="entry name" value="AAA_30"/>
    <property type="match status" value="1"/>
</dbReference>
<dbReference type="Gene3D" id="3.40.50.300">
    <property type="entry name" value="P-loop containing nucleotide triphosphate hydrolases"/>
    <property type="match status" value="2"/>
</dbReference>
<name>A0A6I0F3Q2_9FIRM</name>
<dbReference type="GO" id="GO:0003677">
    <property type="term" value="F:DNA binding"/>
    <property type="evidence" value="ECO:0007669"/>
    <property type="project" value="UniProtKB-UniRule"/>
</dbReference>
<dbReference type="Pfam" id="PF13538">
    <property type="entry name" value="UvrD_C_2"/>
    <property type="match status" value="1"/>
</dbReference>
<reference evidence="5 6" key="1">
    <citation type="submission" date="2019-10" db="EMBL/GenBank/DDBJ databases">
        <title>Whole-genome sequence of the extremophile Heliorestis acidaminivorans DSM 24790.</title>
        <authorList>
            <person name="Kyndt J.A."/>
            <person name="Meyer T.E."/>
        </authorList>
    </citation>
    <scope>NUCLEOTIDE SEQUENCE [LARGE SCALE GENOMIC DNA]</scope>
    <source>
        <strain evidence="5 6">DSM 24790</strain>
    </source>
</reference>
<proteinExistence type="inferred from homology"/>
<evidence type="ECO:0000256" key="1">
    <source>
        <dbReference type="ARBA" id="ARBA00022741"/>
    </source>
</evidence>
<dbReference type="GO" id="GO:0017116">
    <property type="term" value="F:single-stranded DNA helicase activity"/>
    <property type="evidence" value="ECO:0007669"/>
    <property type="project" value="TreeGrafter"/>
</dbReference>
<keyword evidence="2 3" id="KW-0067">ATP-binding</keyword>
<dbReference type="Pfam" id="PF18335">
    <property type="entry name" value="SH3_13"/>
    <property type="match status" value="1"/>
</dbReference>
<dbReference type="Proteomes" id="UP000468766">
    <property type="component" value="Unassembled WGS sequence"/>
</dbReference>
<feature type="binding site" evidence="3">
    <location>
        <begin position="354"/>
        <end position="358"/>
    </location>
    <ligand>
        <name>ATP</name>
        <dbReference type="ChEBI" id="CHEBI:30616"/>
    </ligand>
</feature>
<keyword evidence="3 5" id="KW-0347">Helicase</keyword>
<dbReference type="CDD" id="cd17933">
    <property type="entry name" value="DEXSc_RecD-like"/>
    <property type="match status" value="1"/>
</dbReference>
<keyword evidence="3" id="KW-0238">DNA-binding</keyword>
<comment type="function">
    <text evidence="3">DNA-dependent ATPase and ATP-dependent 5'-3' DNA helicase. Has no activity on blunt DNA or DNA with 3'-overhangs, requires at least 10 bases of 5'-ssDNA for helicase activity.</text>
</comment>
<organism evidence="5 6">
    <name type="scientific">Heliorestis acidaminivorans</name>
    <dbReference type="NCBI Taxonomy" id="553427"/>
    <lineage>
        <taxon>Bacteria</taxon>
        <taxon>Bacillati</taxon>
        <taxon>Bacillota</taxon>
        <taxon>Clostridia</taxon>
        <taxon>Eubacteriales</taxon>
        <taxon>Heliobacteriaceae</taxon>
        <taxon>Heliorestis</taxon>
    </lineage>
</organism>
<dbReference type="InterPro" id="IPR055446">
    <property type="entry name" value="RecD2_N_OB"/>
</dbReference>
<evidence type="ECO:0000256" key="2">
    <source>
        <dbReference type="ARBA" id="ARBA00022840"/>
    </source>
</evidence>
<dbReference type="InterPro" id="IPR010994">
    <property type="entry name" value="RuvA_2-like"/>
</dbReference>
<comment type="caution">
    <text evidence="5">The sequence shown here is derived from an EMBL/GenBank/DDBJ whole genome shotgun (WGS) entry which is preliminary data.</text>
</comment>
<protein>
    <recommendedName>
        <fullName evidence="3">ATP-dependent RecD2 DNA helicase</fullName>
        <ecNumber evidence="3">5.6.2.3</ecNumber>
    </recommendedName>
    <alternativeName>
        <fullName evidence="3">DNA 5'-3' helicase subunit RecD2</fullName>
    </alternativeName>
</protein>
<dbReference type="AlphaFoldDB" id="A0A6I0F3Q2"/>
<dbReference type="GO" id="GO:0006310">
    <property type="term" value="P:DNA recombination"/>
    <property type="evidence" value="ECO:0007669"/>
    <property type="project" value="InterPro"/>
</dbReference>
<dbReference type="NCBIfam" id="TIGR01448">
    <property type="entry name" value="recD_rel"/>
    <property type="match status" value="1"/>
</dbReference>
<accession>A0A6I0F3Q2</accession>
<evidence type="ECO:0000259" key="4">
    <source>
        <dbReference type="SMART" id="SM00382"/>
    </source>
</evidence>
<dbReference type="Gene3D" id="1.10.150.20">
    <property type="entry name" value="5' to 3' exonuclease, C-terminal subdomain"/>
    <property type="match status" value="1"/>
</dbReference>
<dbReference type="Pfam" id="PF23139">
    <property type="entry name" value="OB_YrrC"/>
    <property type="match status" value="1"/>
</dbReference>
<dbReference type="HAMAP" id="MF_01488">
    <property type="entry name" value="RecD2"/>
    <property type="match status" value="1"/>
</dbReference>
<dbReference type="GO" id="GO:0009338">
    <property type="term" value="C:exodeoxyribonuclease V complex"/>
    <property type="evidence" value="ECO:0007669"/>
    <property type="project" value="TreeGrafter"/>
</dbReference>
<dbReference type="GO" id="GO:0043139">
    <property type="term" value="F:5'-3' DNA helicase activity"/>
    <property type="evidence" value="ECO:0007669"/>
    <property type="project" value="UniProtKB-UniRule"/>
</dbReference>
<dbReference type="InterPro" id="IPR027417">
    <property type="entry name" value="P-loop_NTPase"/>
</dbReference>
<dbReference type="InterPro" id="IPR006345">
    <property type="entry name" value="RecD2"/>
</dbReference>
<dbReference type="EC" id="5.6.2.3" evidence="3"/>
<dbReference type="InterPro" id="IPR003593">
    <property type="entry name" value="AAA+_ATPase"/>
</dbReference>
<dbReference type="CDD" id="cd18809">
    <property type="entry name" value="SF1_C_RecD"/>
    <property type="match status" value="1"/>
</dbReference>
<evidence type="ECO:0000313" key="5">
    <source>
        <dbReference type="EMBL" id="KAB2954153.1"/>
    </source>
</evidence>
<keyword evidence="3" id="KW-0378">Hydrolase</keyword>
<dbReference type="InterPro" id="IPR027785">
    <property type="entry name" value="UvrD-like_helicase_C"/>
</dbReference>
<dbReference type="InterPro" id="IPR029493">
    <property type="entry name" value="RecD2-like_HHH"/>
</dbReference>
<evidence type="ECO:0000256" key="3">
    <source>
        <dbReference type="HAMAP-Rule" id="MF_01488"/>
    </source>
</evidence>
<dbReference type="EMBL" id="WBXO01000001">
    <property type="protein sequence ID" value="KAB2954153.1"/>
    <property type="molecule type" value="Genomic_DNA"/>
</dbReference>
<dbReference type="GO" id="GO:0005524">
    <property type="term" value="F:ATP binding"/>
    <property type="evidence" value="ECO:0007669"/>
    <property type="project" value="UniProtKB-UniRule"/>
</dbReference>